<dbReference type="InterPro" id="IPR001296">
    <property type="entry name" value="Glyco_trans_1"/>
</dbReference>
<comment type="caution">
    <text evidence="2">The sequence shown here is derived from an EMBL/GenBank/DDBJ whole genome shotgun (WGS) entry which is preliminary data.</text>
</comment>
<dbReference type="Pfam" id="PF00534">
    <property type="entry name" value="Glycos_transf_1"/>
    <property type="match status" value="1"/>
</dbReference>
<dbReference type="PANTHER" id="PTHR45947:SF3">
    <property type="entry name" value="SULFOQUINOVOSYL TRANSFERASE SQD2"/>
    <property type="match status" value="1"/>
</dbReference>
<protein>
    <submittedName>
        <fullName evidence="2">Glycosyltransferase</fullName>
    </submittedName>
</protein>
<dbReference type="PANTHER" id="PTHR45947">
    <property type="entry name" value="SULFOQUINOVOSYL TRANSFERASE SQD2"/>
    <property type="match status" value="1"/>
</dbReference>
<keyword evidence="2" id="KW-0808">Transferase</keyword>
<evidence type="ECO:0000313" key="3">
    <source>
        <dbReference type="Proteomes" id="UP000371977"/>
    </source>
</evidence>
<evidence type="ECO:0000259" key="1">
    <source>
        <dbReference type="Pfam" id="PF00534"/>
    </source>
</evidence>
<dbReference type="InterPro" id="IPR050194">
    <property type="entry name" value="Glycosyltransferase_grp1"/>
</dbReference>
<proteinExistence type="predicted"/>
<dbReference type="Gene3D" id="3.40.50.2000">
    <property type="entry name" value="Glycogen Phosphorylase B"/>
    <property type="match status" value="3"/>
</dbReference>
<dbReference type="GO" id="GO:0016757">
    <property type="term" value="F:glycosyltransferase activity"/>
    <property type="evidence" value="ECO:0007669"/>
    <property type="project" value="InterPro"/>
</dbReference>
<sequence length="509" mass="58017">MKYFVNEYLLEFNSGIEHAEFHRVRMFDSIGEKTAIVTRNYDNLHEQKRIRYGLPVGSILNMFDYFQGVTDVLDPGDDFLTLEDLNLPADYNIKTGANKHVVFEGSRTVMEIIIVPGTFGRIKQIDYFDKYDRLVSSDLFDFRGFKSRTLYFDKDSRLLHQVSYDINGNVVVEEFFSRTESDQATLSLIHLVDYENHELYFNNYDDMFVFFLNELNAKDKHAVFVADRPGVAYQSVLEMAEPVDRFVTIPKVHATDKKDQVNSNLIGWYNDPVKLKAEKLNGIIVATPEQQRDLIAWSGGIQNLTTNIMVAPYAGITMDQSDKYLSGKDQYKIIFVGSLSKSNHLIELLGMFTQIKTSIAAATFDIYGYGPISTRLSAEIKRLNLEQDVHIKGYVTNDKLVEAYKQANIIVKASDDDSFPLAIVESLEYGTFPVYMDMGYGTKHLKTANIGSIINEDDYQGMVNVIVEHILGASDRNTMDLNRSGLLYGDAALRWKNQLNAGRMVYIEQ</sequence>
<accession>A0A6C2C9L3</accession>
<reference evidence="2 3" key="1">
    <citation type="submission" date="2019-01" db="EMBL/GenBank/DDBJ databases">
        <title>Weissella sp. nov., a novel lactic acid bacterium isolated from animal feces.</title>
        <authorList>
            <person name="Wang L.-T."/>
        </authorList>
    </citation>
    <scope>NUCLEOTIDE SEQUENCE [LARGE SCALE GENOMIC DNA]</scope>
    <source>
        <strain evidence="2 3">8H-2</strain>
    </source>
</reference>
<dbReference type="SUPFAM" id="SSF53756">
    <property type="entry name" value="UDP-Glycosyltransferase/glycogen phosphorylase"/>
    <property type="match status" value="1"/>
</dbReference>
<dbReference type="EMBL" id="SDGZ01000008">
    <property type="protein sequence ID" value="TYC50567.1"/>
    <property type="molecule type" value="Genomic_DNA"/>
</dbReference>
<gene>
    <name evidence="2" type="ORF">ESZ50_02540</name>
</gene>
<dbReference type="RefSeq" id="WP_148622039.1">
    <property type="nucleotide sequence ID" value="NZ_SDGZ01000008.1"/>
</dbReference>
<name>A0A6C2C9L3_9LACO</name>
<dbReference type="Proteomes" id="UP000371977">
    <property type="component" value="Unassembled WGS sequence"/>
</dbReference>
<dbReference type="AlphaFoldDB" id="A0A6C2C9L3"/>
<evidence type="ECO:0000313" key="2">
    <source>
        <dbReference type="EMBL" id="TYC50567.1"/>
    </source>
</evidence>
<organism evidence="2 3">
    <name type="scientific">Weissella muntiaci</name>
    <dbReference type="NCBI Taxonomy" id="2508881"/>
    <lineage>
        <taxon>Bacteria</taxon>
        <taxon>Bacillati</taxon>
        <taxon>Bacillota</taxon>
        <taxon>Bacilli</taxon>
        <taxon>Lactobacillales</taxon>
        <taxon>Lactobacillaceae</taxon>
        <taxon>Weissella</taxon>
    </lineage>
</organism>
<keyword evidence="3" id="KW-1185">Reference proteome</keyword>
<feature type="domain" description="Glycosyl transferase family 1" evidence="1">
    <location>
        <begin position="321"/>
        <end position="468"/>
    </location>
</feature>
<dbReference type="OrthoDB" id="570545at2"/>